<comment type="similarity">
    <text evidence="1">Belongs to the glycosyltransferase 2 family.</text>
</comment>
<dbReference type="Proteomes" id="UP000290849">
    <property type="component" value="Unassembled WGS sequence"/>
</dbReference>
<dbReference type="InterPro" id="IPR029044">
    <property type="entry name" value="Nucleotide-diphossugar_trans"/>
</dbReference>
<feature type="transmembrane region" description="Helical" evidence="4">
    <location>
        <begin position="270"/>
        <end position="287"/>
    </location>
</feature>
<dbReference type="PANTHER" id="PTHR43179">
    <property type="entry name" value="RHAMNOSYLTRANSFERASE WBBL"/>
    <property type="match status" value="1"/>
</dbReference>
<feature type="transmembrane region" description="Helical" evidence="4">
    <location>
        <begin position="247"/>
        <end position="264"/>
    </location>
</feature>
<evidence type="ECO:0000256" key="4">
    <source>
        <dbReference type="SAM" id="Phobius"/>
    </source>
</evidence>
<evidence type="ECO:0000313" key="7">
    <source>
        <dbReference type="Proteomes" id="UP000290849"/>
    </source>
</evidence>
<organism evidence="6 7">
    <name type="scientific">Achromobacter aloeverae</name>
    <dbReference type="NCBI Taxonomy" id="1750518"/>
    <lineage>
        <taxon>Bacteria</taxon>
        <taxon>Pseudomonadati</taxon>
        <taxon>Pseudomonadota</taxon>
        <taxon>Betaproteobacteria</taxon>
        <taxon>Burkholderiales</taxon>
        <taxon>Alcaligenaceae</taxon>
        <taxon>Achromobacter</taxon>
    </lineage>
</organism>
<evidence type="ECO:0000256" key="2">
    <source>
        <dbReference type="ARBA" id="ARBA00022676"/>
    </source>
</evidence>
<keyword evidence="4" id="KW-0472">Membrane</keyword>
<feature type="transmembrane region" description="Helical" evidence="4">
    <location>
        <begin position="299"/>
        <end position="319"/>
    </location>
</feature>
<keyword evidence="3 6" id="KW-0808">Transferase</keyword>
<feature type="domain" description="Glycosyltransferase 2-like" evidence="5">
    <location>
        <begin position="14"/>
        <end position="137"/>
    </location>
</feature>
<dbReference type="RefSeq" id="WP_129152338.1">
    <property type="nucleotide sequence ID" value="NZ_JBHSDO010000017.1"/>
</dbReference>
<accession>A0A4V1MRT5</accession>
<protein>
    <submittedName>
        <fullName evidence="6">Glycosyl transferase family 2</fullName>
    </submittedName>
</protein>
<dbReference type="PANTHER" id="PTHR43179:SF12">
    <property type="entry name" value="GALACTOFURANOSYLTRANSFERASE GLFT2"/>
    <property type="match status" value="1"/>
</dbReference>
<keyword evidence="4" id="KW-0812">Transmembrane</keyword>
<evidence type="ECO:0000313" key="6">
    <source>
        <dbReference type="EMBL" id="RXN86171.1"/>
    </source>
</evidence>
<keyword evidence="4" id="KW-1133">Transmembrane helix</keyword>
<reference evidence="6 7" key="1">
    <citation type="journal article" date="2017" name="Int. J. Syst. Evol. Microbiol.">
        <title>Achromobacter aloeverae sp. nov., isolated from the root of Aloe vera (L.) Burm.f.</title>
        <authorList>
            <person name="Kuncharoen N."/>
            <person name="Muramatsu Y."/>
            <person name="Shibata C."/>
            <person name="Kamakura Y."/>
            <person name="Nakagawa Y."/>
            <person name="Tanasupawat S."/>
        </authorList>
    </citation>
    <scope>NUCLEOTIDE SEQUENCE [LARGE SCALE GENOMIC DNA]</scope>
    <source>
        <strain evidence="6 7">AVA-1</strain>
    </source>
</reference>
<evidence type="ECO:0000256" key="1">
    <source>
        <dbReference type="ARBA" id="ARBA00006739"/>
    </source>
</evidence>
<dbReference type="EMBL" id="PYAL01000006">
    <property type="protein sequence ID" value="RXN86171.1"/>
    <property type="molecule type" value="Genomic_DNA"/>
</dbReference>
<dbReference type="Gene3D" id="3.90.550.10">
    <property type="entry name" value="Spore Coat Polysaccharide Biosynthesis Protein SpsA, Chain A"/>
    <property type="match status" value="1"/>
</dbReference>
<dbReference type="Pfam" id="PF00535">
    <property type="entry name" value="Glycos_transf_2"/>
    <property type="match status" value="1"/>
</dbReference>
<dbReference type="SUPFAM" id="SSF53448">
    <property type="entry name" value="Nucleotide-diphospho-sugar transferases"/>
    <property type="match status" value="1"/>
</dbReference>
<proteinExistence type="inferred from homology"/>
<dbReference type="CDD" id="cd00761">
    <property type="entry name" value="Glyco_tranf_GTA_type"/>
    <property type="match status" value="1"/>
</dbReference>
<sequence>MRQATPPSSPVVAVVVPTYRRADLLDRCLGALCAQTLPSSQYEIIVCDDGPDEVMRETVLRHARRPGAPALAYLPVTATQGPAGARNAGWRATQAPIIAFTDDDTVPRPDWLAAGLAAMRPGVDAVAGAIVMPIPPNPSDYELDASHLQEAEFATANCLVRRAALDAVGGFDTRYGMAWREDSDLQFALLEGGYDIERAPAAIVEHPLRPAPYAVALRAQRKVRYDTLLYKKYPRLYRERIRRGPPWHYLSICALLAVVVLALAAGQRGLAVAAGLGWLVLTARFFLRRIRPTRKDLPHLVETLITSIAIPPLSIYWRIVGSLAYRAGFP</sequence>
<name>A0A4V1MRT5_9BURK</name>
<dbReference type="AlphaFoldDB" id="A0A4V1MRT5"/>
<comment type="caution">
    <text evidence="6">The sequence shown here is derived from an EMBL/GenBank/DDBJ whole genome shotgun (WGS) entry which is preliminary data.</text>
</comment>
<evidence type="ECO:0000256" key="3">
    <source>
        <dbReference type="ARBA" id="ARBA00022679"/>
    </source>
</evidence>
<evidence type="ECO:0000259" key="5">
    <source>
        <dbReference type="Pfam" id="PF00535"/>
    </source>
</evidence>
<dbReference type="GO" id="GO:0016757">
    <property type="term" value="F:glycosyltransferase activity"/>
    <property type="evidence" value="ECO:0007669"/>
    <property type="project" value="UniProtKB-KW"/>
</dbReference>
<dbReference type="OrthoDB" id="9781367at2"/>
<dbReference type="InterPro" id="IPR001173">
    <property type="entry name" value="Glyco_trans_2-like"/>
</dbReference>
<keyword evidence="2" id="KW-0328">Glycosyltransferase</keyword>
<gene>
    <name evidence="6" type="ORF">C7R54_20775</name>
</gene>
<keyword evidence="7" id="KW-1185">Reference proteome</keyword>